<name>A0A642URF1_DIURU</name>
<dbReference type="PANTHER" id="PTHR12403">
    <property type="entry name" value="TRAFFICKING PROTEIN PARTICLE COMPLEX SUBUNIT 2"/>
    <property type="match status" value="1"/>
</dbReference>
<dbReference type="Pfam" id="PF04628">
    <property type="entry name" value="Sedlin_N"/>
    <property type="match status" value="1"/>
</dbReference>
<dbReference type="OMA" id="RYMNQFI"/>
<reference evidence="1 2" key="1">
    <citation type="submission" date="2019-07" db="EMBL/GenBank/DDBJ databases">
        <title>Genome assembly of two rare yeast pathogens: Diutina rugosa and Trichomonascus ciferrii.</title>
        <authorList>
            <person name="Mixao V."/>
            <person name="Saus E."/>
            <person name="Hansen A."/>
            <person name="Lass-Flor C."/>
            <person name="Gabaldon T."/>
        </authorList>
    </citation>
    <scope>NUCLEOTIDE SEQUENCE [LARGE SCALE GENOMIC DNA]</scope>
    <source>
        <strain evidence="1 2">CBS 613</strain>
    </source>
</reference>
<gene>
    <name evidence="1" type="ORF">DIURU_003132</name>
</gene>
<dbReference type="RefSeq" id="XP_034012041.1">
    <property type="nucleotide sequence ID" value="XM_034155861.1"/>
</dbReference>
<dbReference type="OrthoDB" id="10252102at2759"/>
<keyword evidence="2" id="KW-1185">Reference proteome</keyword>
<dbReference type="EMBL" id="SWFT01000101">
    <property type="protein sequence ID" value="KAA8901604.1"/>
    <property type="molecule type" value="Genomic_DNA"/>
</dbReference>
<organism evidence="1 2">
    <name type="scientific">Diutina rugosa</name>
    <name type="common">Yeast</name>
    <name type="synonym">Candida rugosa</name>
    <dbReference type="NCBI Taxonomy" id="5481"/>
    <lineage>
        <taxon>Eukaryota</taxon>
        <taxon>Fungi</taxon>
        <taxon>Dikarya</taxon>
        <taxon>Ascomycota</taxon>
        <taxon>Saccharomycotina</taxon>
        <taxon>Pichiomycetes</taxon>
        <taxon>Debaryomycetaceae</taxon>
        <taxon>Diutina</taxon>
    </lineage>
</organism>
<dbReference type="SUPFAM" id="SSF64356">
    <property type="entry name" value="SNARE-like"/>
    <property type="match status" value="1"/>
</dbReference>
<evidence type="ECO:0000313" key="2">
    <source>
        <dbReference type="Proteomes" id="UP000449547"/>
    </source>
</evidence>
<dbReference type="AlphaFoldDB" id="A0A642URF1"/>
<dbReference type="CDD" id="cd14825">
    <property type="entry name" value="TRAPPC2_sedlin"/>
    <property type="match status" value="1"/>
</dbReference>
<dbReference type="GO" id="GO:0006888">
    <property type="term" value="P:endoplasmic reticulum to Golgi vesicle-mediated transport"/>
    <property type="evidence" value="ECO:0007669"/>
    <property type="project" value="InterPro"/>
</dbReference>
<sequence>MYYFSIISSDDTPLYELEFASFKSAGGVGQFPENVRELLPFIANSSLDLVEELQWSSPQFYLGKVDSFSGYSVAAYITQGNVRLVLVYDKSDEGSIRQFFIEVNELYVKCLMSPFYVVNVPLTSPEFDMKVKQVGRKYL</sequence>
<protein>
    <recommendedName>
        <fullName evidence="3">Trafficking protein particle complex subunit</fullName>
    </recommendedName>
</protein>
<evidence type="ECO:0008006" key="3">
    <source>
        <dbReference type="Google" id="ProtNLM"/>
    </source>
</evidence>
<dbReference type="InterPro" id="IPR011012">
    <property type="entry name" value="Longin-like_dom_sf"/>
</dbReference>
<evidence type="ECO:0000313" key="1">
    <source>
        <dbReference type="EMBL" id="KAA8901604.1"/>
    </source>
</evidence>
<dbReference type="GeneID" id="54781783"/>
<dbReference type="Proteomes" id="UP000449547">
    <property type="component" value="Unassembled WGS sequence"/>
</dbReference>
<dbReference type="Gene3D" id="3.30.450.70">
    <property type="match status" value="1"/>
</dbReference>
<accession>A0A642URF1</accession>
<dbReference type="GO" id="GO:0005737">
    <property type="term" value="C:cytoplasm"/>
    <property type="evidence" value="ECO:0007669"/>
    <property type="project" value="GOC"/>
</dbReference>
<comment type="caution">
    <text evidence="1">The sequence shown here is derived from an EMBL/GenBank/DDBJ whole genome shotgun (WGS) entry which is preliminary data.</text>
</comment>
<dbReference type="VEuPathDB" id="FungiDB:DIURU_003132"/>
<dbReference type="InterPro" id="IPR006722">
    <property type="entry name" value="Sedlin"/>
</dbReference>
<proteinExistence type="predicted"/>